<evidence type="ECO:0000313" key="3">
    <source>
        <dbReference type="EMBL" id="EKX44983.1"/>
    </source>
</evidence>
<name>L1J8V6_GUITC</name>
<dbReference type="GeneID" id="17301744"/>
<dbReference type="HOGENOM" id="CLU_867253_0_0_1"/>
<dbReference type="PaxDb" id="55529-EKX44983"/>
<keyword evidence="1" id="KW-0175">Coiled coil</keyword>
<feature type="coiled-coil region" evidence="1">
    <location>
        <begin position="22"/>
        <end position="78"/>
    </location>
</feature>
<feature type="region of interest" description="Disordered" evidence="2">
    <location>
        <begin position="208"/>
        <end position="250"/>
    </location>
</feature>
<keyword evidence="5" id="KW-1185">Reference proteome</keyword>
<evidence type="ECO:0000313" key="5">
    <source>
        <dbReference type="Proteomes" id="UP000011087"/>
    </source>
</evidence>
<dbReference type="EnsemblProtists" id="EKX44983">
    <property type="protein sequence ID" value="EKX44983"/>
    <property type="gene ID" value="GUITHDRAFT_109029"/>
</dbReference>
<evidence type="ECO:0000313" key="4">
    <source>
        <dbReference type="EnsemblProtists" id="EKX44983"/>
    </source>
</evidence>
<gene>
    <name evidence="3" type="ORF">GUITHDRAFT_109029</name>
</gene>
<dbReference type="AlphaFoldDB" id="L1J8V6"/>
<dbReference type="RefSeq" id="XP_005831963.1">
    <property type="nucleotide sequence ID" value="XM_005831906.1"/>
</dbReference>
<dbReference type="KEGG" id="gtt:GUITHDRAFT_109029"/>
<feature type="compositionally biased region" description="Basic and acidic residues" evidence="2">
    <location>
        <begin position="225"/>
        <end position="234"/>
    </location>
</feature>
<evidence type="ECO:0000256" key="1">
    <source>
        <dbReference type="SAM" id="Coils"/>
    </source>
</evidence>
<proteinExistence type="predicted"/>
<sequence>MGIALGEFEESRLQSSLLKSIYEDEEEEEKEVEVELEVEEATLRTVQDSLKEEIEALKRALEEAAREKEEIAKCSEIELGILKTKMRDVIQENSLDVRTSHRSPSTVQQVMEEFDDLCNEIRRLRSEHNAVLKAYTEKEKTLAAQQEAQWRMMEDHENALRDLKDLRQRSAGYQLEAEECRKMAGKALDKLDRVEPLLEAAVKRAETWRREKQQLEKQQTSARSAAERRRDVETSHVSPAVARKEGGGDSEGLCRQILSLVVTCEDLKKKLAEETKRRRRLEEERAREHGAQTSLFLSDIFSSSHSEGFRSMSRSVLSDPS</sequence>
<reference evidence="3 5" key="1">
    <citation type="journal article" date="2012" name="Nature">
        <title>Algal genomes reveal evolutionary mosaicism and the fate of nucleomorphs.</title>
        <authorList>
            <consortium name="DOE Joint Genome Institute"/>
            <person name="Curtis B.A."/>
            <person name="Tanifuji G."/>
            <person name="Burki F."/>
            <person name="Gruber A."/>
            <person name="Irimia M."/>
            <person name="Maruyama S."/>
            <person name="Arias M.C."/>
            <person name="Ball S.G."/>
            <person name="Gile G.H."/>
            <person name="Hirakawa Y."/>
            <person name="Hopkins J.F."/>
            <person name="Kuo A."/>
            <person name="Rensing S.A."/>
            <person name="Schmutz J."/>
            <person name="Symeonidi A."/>
            <person name="Elias M."/>
            <person name="Eveleigh R.J."/>
            <person name="Herman E.K."/>
            <person name="Klute M.J."/>
            <person name="Nakayama T."/>
            <person name="Obornik M."/>
            <person name="Reyes-Prieto A."/>
            <person name="Armbrust E.V."/>
            <person name="Aves S.J."/>
            <person name="Beiko R.G."/>
            <person name="Coutinho P."/>
            <person name="Dacks J.B."/>
            <person name="Durnford D.G."/>
            <person name="Fast N.M."/>
            <person name="Green B.R."/>
            <person name="Grisdale C.J."/>
            <person name="Hempel F."/>
            <person name="Henrissat B."/>
            <person name="Hoppner M.P."/>
            <person name="Ishida K."/>
            <person name="Kim E."/>
            <person name="Koreny L."/>
            <person name="Kroth P.G."/>
            <person name="Liu Y."/>
            <person name="Malik S.B."/>
            <person name="Maier U.G."/>
            <person name="McRose D."/>
            <person name="Mock T."/>
            <person name="Neilson J.A."/>
            <person name="Onodera N.T."/>
            <person name="Poole A.M."/>
            <person name="Pritham E.J."/>
            <person name="Richards T.A."/>
            <person name="Rocap G."/>
            <person name="Roy S.W."/>
            <person name="Sarai C."/>
            <person name="Schaack S."/>
            <person name="Shirato S."/>
            <person name="Slamovits C.H."/>
            <person name="Spencer D.F."/>
            <person name="Suzuki S."/>
            <person name="Worden A.Z."/>
            <person name="Zauner S."/>
            <person name="Barry K."/>
            <person name="Bell C."/>
            <person name="Bharti A.K."/>
            <person name="Crow J.A."/>
            <person name="Grimwood J."/>
            <person name="Kramer R."/>
            <person name="Lindquist E."/>
            <person name="Lucas S."/>
            <person name="Salamov A."/>
            <person name="McFadden G.I."/>
            <person name="Lane C.E."/>
            <person name="Keeling P.J."/>
            <person name="Gray M.W."/>
            <person name="Grigoriev I.V."/>
            <person name="Archibald J.M."/>
        </authorList>
    </citation>
    <scope>NUCLEOTIDE SEQUENCE</scope>
    <source>
        <strain evidence="3 5">CCMP2712</strain>
    </source>
</reference>
<dbReference type="Proteomes" id="UP000011087">
    <property type="component" value="Unassembled WGS sequence"/>
</dbReference>
<protein>
    <submittedName>
        <fullName evidence="3 4">Uncharacterized protein</fullName>
    </submittedName>
</protein>
<organism evidence="3">
    <name type="scientific">Guillardia theta (strain CCMP2712)</name>
    <name type="common">Cryptophyte</name>
    <dbReference type="NCBI Taxonomy" id="905079"/>
    <lineage>
        <taxon>Eukaryota</taxon>
        <taxon>Cryptophyceae</taxon>
        <taxon>Pyrenomonadales</taxon>
        <taxon>Geminigeraceae</taxon>
        <taxon>Guillardia</taxon>
    </lineage>
</organism>
<feature type="coiled-coil region" evidence="1">
    <location>
        <begin position="264"/>
        <end position="291"/>
    </location>
</feature>
<dbReference type="EMBL" id="JH993001">
    <property type="protein sequence ID" value="EKX44983.1"/>
    <property type="molecule type" value="Genomic_DNA"/>
</dbReference>
<accession>L1J8V6</accession>
<evidence type="ECO:0000256" key="2">
    <source>
        <dbReference type="SAM" id="MobiDB-lite"/>
    </source>
</evidence>
<reference evidence="5" key="2">
    <citation type="submission" date="2012-11" db="EMBL/GenBank/DDBJ databases">
        <authorList>
            <person name="Kuo A."/>
            <person name="Curtis B.A."/>
            <person name="Tanifuji G."/>
            <person name="Burki F."/>
            <person name="Gruber A."/>
            <person name="Irimia M."/>
            <person name="Maruyama S."/>
            <person name="Arias M.C."/>
            <person name="Ball S.G."/>
            <person name="Gile G.H."/>
            <person name="Hirakawa Y."/>
            <person name="Hopkins J.F."/>
            <person name="Rensing S.A."/>
            <person name="Schmutz J."/>
            <person name="Symeonidi A."/>
            <person name="Elias M."/>
            <person name="Eveleigh R.J."/>
            <person name="Herman E.K."/>
            <person name="Klute M.J."/>
            <person name="Nakayama T."/>
            <person name="Obornik M."/>
            <person name="Reyes-Prieto A."/>
            <person name="Armbrust E.V."/>
            <person name="Aves S.J."/>
            <person name="Beiko R.G."/>
            <person name="Coutinho P."/>
            <person name="Dacks J.B."/>
            <person name="Durnford D.G."/>
            <person name="Fast N.M."/>
            <person name="Green B.R."/>
            <person name="Grisdale C."/>
            <person name="Hempe F."/>
            <person name="Henrissat B."/>
            <person name="Hoppner M.P."/>
            <person name="Ishida K.-I."/>
            <person name="Kim E."/>
            <person name="Koreny L."/>
            <person name="Kroth P.G."/>
            <person name="Liu Y."/>
            <person name="Malik S.-B."/>
            <person name="Maier U.G."/>
            <person name="McRose D."/>
            <person name="Mock T."/>
            <person name="Neilson J.A."/>
            <person name="Onodera N.T."/>
            <person name="Poole A.M."/>
            <person name="Pritham E.J."/>
            <person name="Richards T.A."/>
            <person name="Rocap G."/>
            <person name="Roy S.W."/>
            <person name="Sarai C."/>
            <person name="Schaack S."/>
            <person name="Shirato S."/>
            <person name="Slamovits C.H."/>
            <person name="Spencer D.F."/>
            <person name="Suzuki S."/>
            <person name="Worden A.Z."/>
            <person name="Zauner S."/>
            <person name="Barry K."/>
            <person name="Bell C."/>
            <person name="Bharti A.K."/>
            <person name="Crow J.A."/>
            <person name="Grimwood J."/>
            <person name="Kramer R."/>
            <person name="Lindquist E."/>
            <person name="Lucas S."/>
            <person name="Salamov A."/>
            <person name="McFadden G.I."/>
            <person name="Lane C.E."/>
            <person name="Keeling P.J."/>
            <person name="Gray M.W."/>
            <person name="Grigoriev I.V."/>
            <person name="Archibald J.M."/>
        </authorList>
    </citation>
    <scope>NUCLEOTIDE SEQUENCE</scope>
    <source>
        <strain evidence="5">CCMP2712</strain>
    </source>
</reference>
<reference evidence="4" key="3">
    <citation type="submission" date="2016-03" db="UniProtKB">
        <authorList>
            <consortium name="EnsemblProtists"/>
        </authorList>
    </citation>
    <scope>IDENTIFICATION</scope>
</reference>